<feature type="transmembrane region" description="Helical" evidence="6">
    <location>
        <begin position="71"/>
        <end position="91"/>
    </location>
</feature>
<dbReference type="GO" id="GO:0005886">
    <property type="term" value="C:plasma membrane"/>
    <property type="evidence" value="ECO:0007669"/>
    <property type="project" value="UniProtKB-SubCell"/>
</dbReference>
<dbReference type="PANTHER" id="PTHR30086">
    <property type="entry name" value="ARGININE EXPORTER PROTEIN ARGO"/>
    <property type="match status" value="1"/>
</dbReference>
<reference evidence="7 8" key="1">
    <citation type="submission" date="2019-03" db="EMBL/GenBank/DDBJ databases">
        <title>Genomic Encyclopedia of Type Strains, Phase IV (KMG-IV): sequencing the most valuable type-strain genomes for metagenomic binning, comparative biology and taxonomic classification.</title>
        <authorList>
            <person name="Goeker M."/>
        </authorList>
    </citation>
    <scope>NUCLEOTIDE SEQUENCE [LARGE SCALE GENOMIC DNA]</scope>
    <source>
        <strain evidence="7 8">DSM 11170</strain>
    </source>
</reference>
<keyword evidence="3 6" id="KW-0812">Transmembrane</keyword>
<evidence type="ECO:0000256" key="3">
    <source>
        <dbReference type="ARBA" id="ARBA00022692"/>
    </source>
</evidence>
<dbReference type="Proteomes" id="UP000294813">
    <property type="component" value="Unassembled WGS sequence"/>
</dbReference>
<keyword evidence="4 6" id="KW-1133">Transmembrane helix</keyword>
<feature type="transmembrane region" description="Helical" evidence="6">
    <location>
        <begin position="115"/>
        <end position="136"/>
    </location>
</feature>
<accession>A0A4R2RX40</accession>
<evidence type="ECO:0000256" key="2">
    <source>
        <dbReference type="ARBA" id="ARBA00022475"/>
    </source>
</evidence>
<feature type="transmembrane region" description="Helical" evidence="6">
    <location>
        <begin position="6"/>
        <end position="28"/>
    </location>
</feature>
<evidence type="ECO:0000256" key="1">
    <source>
        <dbReference type="ARBA" id="ARBA00004651"/>
    </source>
</evidence>
<dbReference type="PIRSF" id="PIRSF006324">
    <property type="entry name" value="LeuE"/>
    <property type="match status" value="1"/>
</dbReference>
<dbReference type="Pfam" id="PF01810">
    <property type="entry name" value="LysE"/>
    <property type="match status" value="1"/>
</dbReference>
<evidence type="ECO:0000313" key="7">
    <source>
        <dbReference type="EMBL" id="TCP64561.1"/>
    </source>
</evidence>
<evidence type="ECO:0000313" key="8">
    <source>
        <dbReference type="Proteomes" id="UP000294813"/>
    </source>
</evidence>
<dbReference type="EMBL" id="SLXT01000009">
    <property type="protein sequence ID" value="TCP64561.1"/>
    <property type="molecule type" value="Genomic_DNA"/>
</dbReference>
<organism evidence="7 8">
    <name type="scientific">Heliophilum fasciatum</name>
    <dbReference type="NCBI Taxonomy" id="35700"/>
    <lineage>
        <taxon>Bacteria</taxon>
        <taxon>Bacillati</taxon>
        <taxon>Bacillota</taxon>
        <taxon>Clostridia</taxon>
        <taxon>Eubacteriales</taxon>
        <taxon>Heliobacteriaceae</taxon>
        <taxon>Heliophilum</taxon>
    </lineage>
</organism>
<name>A0A4R2RX40_9FIRM</name>
<dbReference type="RefSeq" id="WP_131919027.1">
    <property type="nucleotide sequence ID" value="NZ_JAOQNU010000009.1"/>
</dbReference>
<protein>
    <submittedName>
        <fullName evidence="7">Threonine/homoserine/homoserine lactone efflux protein</fullName>
    </submittedName>
</protein>
<evidence type="ECO:0000256" key="4">
    <source>
        <dbReference type="ARBA" id="ARBA00022989"/>
    </source>
</evidence>
<comment type="subcellular location">
    <subcellularLocation>
        <location evidence="1">Cell membrane</location>
        <topology evidence="1">Multi-pass membrane protein</topology>
    </subcellularLocation>
</comment>
<keyword evidence="2" id="KW-1003">Cell membrane</keyword>
<gene>
    <name evidence="7" type="ORF">EDD73_109103</name>
</gene>
<dbReference type="AlphaFoldDB" id="A0A4R2RX40"/>
<sequence>MELTSILSFLAVSVMLTLMPGPDIIFVVTQSIAQGYRAGIATALGLCTGLTVHTLAAALGVAALIYQSAMAFQVVKYAGALYLVYLAWLALKDKDTIALGKEETHTLQALYQRGILMNILNPKVSLFFLAFLPQFVSTERGSVSLQMVMLGFLFMVQAIIVFSLVSLFAGKLGDKLVRSPGIGRYINWAKAGIFALLGIRLAFYE</sequence>
<dbReference type="PANTHER" id="PTHR30086:SF20">
    <property type="entry name" value="ARGININE EXPORTER PROTEIN ARGO-RELATED"/>
    <property type="match status" value="1"/>
</dbReference>
<comment type="caution">
    <text evidence="7">The sequence shown here is derived from an EMBL/GenBank/DDBJ whole genome shotgun (WGS) entry which is preliminary data.</text>
</comment>
<keyword evidence="5 6" id="KW-0472">Membrane</keyword>
<feature type="transmembrane region" description="Helical" evidence="6">
    <location>
        <begin position="148"/>
        <end position="170"/>
    </location>
</feature>
<feature type="transmembrane region" description="Helical" evidence="6">
    <location>
        <begin position="182"/>
        <end position="203"/>
    </location>
</feature>
<dbReference type="GO" id="GO:0015171">
    <property type="term" value="F:amino acid transmembrane transporter activity"/>
    <property type="evidence" value="ECO:0007669"/>
    <property type="project" value="TreeGrafter"/>
</dbReference>
<dbReference type="OrthoDB" id="9784202at2"/>
<feature type="transmembrane region" description="Helical" evidence="6">
    <location>
        <begin position="40"/>
        <end position="65"/>
    </location>
</feature>
<evidence type="ECO:0000256" key="6">
    <source>
        <dbReference type="SAM" id="Phobius"/>
    </source>
</evidence>
<evidence type="ECO:0000256" key="5">
    <source>
        <dbReference type="ARBA" id="ARBA00023136"/>
    </source>
</evidence>
<dbReference type="InterPro" id="IPR001123">
    <property type="entry name" value="LeuE-type"/>
</dbReference>
<proteinExistence type="predicted"/>
<keyword evidence="8" id="KW-1185">Reference proteome</keyword>